<gene>
    <name evidence="1" type="ORF">AYI69_g924</name>
</gene>
<evidence type="ECO:0000313" key="2">
    <source>
        <dbReference type="Proteomes" id="UP000187429"/>
    </source>
</evidence>
<name>A0A1R1YRP7_9FUNG</name>
<dbReference type="EMBL" id="LSSM01000247">
    <property type="protein sequence ID" value="OMJ29568.1"/>
    <property type="molecule type" value="Genomic_DNA"/>
</dbReference>
<dbReference type="Proteomes" id="UP000187429">
    <property type="component" value="Unassembled WGS sequence"/>
</dbReference>
<accession>A0A1R1YRP7</accession>
<reference evidence="2" key="1">
    <citation type="submission" date="2017-01" db="EMBL/GenBank/DDBJ databases">
        <authorList>
            <person name="Wang Y."/>
            <person name="White M."/>
            <person name="Kvist S."/>
            <person name="Moncalvo J.-M."/>
        </authorList>
    </citation>
    <scope>NUCLEOTIDE SEQUENCE [LARGE SCALE GENOMIC DNA]</scope>
    <source>
        <strain evidence="2">ID-206-W2</strain>
    </source>
</reference>
<evidence type="ECO:0000313" key="1">
    <source>
        <dbReference type="EMBL" id="OMJ29568.1"/>
    </source>
</evidence>
<proteinExistence type="predicted"/>
<dbReference type="AlphaFoldDB" id="A0A1R1YRP7"/>
<comment type="caution">
    <text evidence="1">The sequence shown here is derived from an EMBL/GenBank/DDBJ whole genome shotgun (WGS) entry which is preliminary data.</text>
</comment>
<keyword evidence="2" id="KW-1185">Reference proteome</keyword>
<sequence>MSIQTSTNRSIGKSQAEVVYRLQHIKPARWTPEELEDPTALKQGRMLLFSDVRKQVYKKNGVSKNIKKIRYDGKVRQRQLKIGDQVLRYTDGKNFTFEETATWPYKVTRVLKHGSYEIIDHKGYADIVQKTN</sequence>
<organism evidence="1 2">
    <name type="scientific">Smittium culicis</name>
    <dbReference type="NCBI Taxonomy" id="133412"/>
    <lineage>
        <taxon>Eukaryota</taxon>
        <taxon>Fungi</taxon>
        <taxon>Fungi incertae sedis</taxon>
        <taxon>Zoopagomycota</taxon>
        <taxon>Kickxellomycotina</taxon>
        <taxon>Harpellomycetes</taxon>
        <taxon>Harpellales</taxon>
        <taxon>Legeriomycetaceae</taxon>
        <taxon>Smittium</taxon>
    </lineage>
</organism>
<protein>
    <submittedName>
        <fullName evidence="1">Uncharacterized protein</fullName>
    </submittedName>
</protein>